<evidence type="ECO:0000256" key="8">
    <source>
        <dbReference type="RuleBase" id="RU003690"/>
    </source>
</evidence>
<dbReference type="PROSITE" id="PS00653">
    <property type="entry name" value="GLYCOSYL_HYDROL_F1_2"/>
    <property type="match status" value="1"/>
</dbReference>
<evidence type="ECO:0000313" key="11">
    <source>
        <dbReference type="Proteomes" id="UP001154078"/>
    </source>
</evidence>
<dbReference type="GO" id="GO:0005975">
    <property type="term" value="P:carbohydrate metabolic process"/>
    <property type="evidence" value="ECO:0007669"/>
    <property type="project" value="InterPro"/>
</dbReference>
<dbReference type="Proteomes" id="UP001154078">
    <property type="component" value="Chromosome 7"/>
</dbReference>
<protein>
    <recommendedName>
        <fullName evidence="3">beta-glucosidase</fullName>
        <ecNumber evidence="3">3.2.1.21</ecNumber>
    </recommendedName>
</protein>
<keyword evidence="6 9" id="KW-0326">Glycosidase</keyword>
<dbReference type="EC" id="3.2.1.21" evidence="3"/>
<dbReference type="InterPro" id="IPR001360">
    <property type="entry name" value="Glyco_hydro_1"/>
</dbReference>
<evidence type="ECO:0000313" key="10">
    <source>
        <dbReference type="EMBL" id="CAH0561317.1"/>
    </source>
</evidence>
<dbReference type="Gene3D" id="3.20.20.80">
    <property type="entry name" value="Glycosidases"/>
    <property type="match status" value="1"/>
</dbReference>
<name>A0A9P0BEJ3_BRAAE</name>
<dbReference type="InterPro" id="IPR018120">
    <property type="entry name" value="Glyco_hydro_1_AS"/>
</dbReference>
<evidence type="ECO:0000256" key="2">
    <source>
        <dbReference type="ARBA" id="ARBA00011738"/>
    </source>
</evidence>
<dbReference type="OrthoDB" id="65569at2759"/>
<keyword evidence="5" id="KW-0325">Glycoprotein</keyword>
<comment type="subunit">
    <text evidence="2">Homodimer.</text>
</comment>
<comment type="similarity">
    <text evidence="1 8">Belongs to the glycosyl hydrolase 1 family.</text>
</comment>
<keyword evidence="11" id="KW-1185">Reference proteome</keyword>
<feature type="non-terminal residue" evidence="10">
    <location>
        <position position="1"/>
    </location>
</feature>
<dbReference type="PANTHER" id="PTHR10353">
    <property type="entry name" value="GLYCOSYL HYDROLASE"/>
    <property type="match status" value="1"/>
</dbReference>
<evidence type="ECO:0000256" key="9">
    <source>
        <dbReference type="RuleBase" id="RU004468"/>
    </source>
</evidence>
<dbReference type="SUPFAM" id="SSF51445">
    <property type="entry name" value="(Trans)glycosidases"/>
    <property type="match status" value="1"/>
</dbReference>
<organism evidence="10 11">
    <name type="scientific">Brassicogethes aeneus</name>
    <name type="common">Rape pollen beetle</name>
    <name type="synonym">Meligethes aeneus</name>
    <dbReference type="NCBI Taxonomy" id="1431903"/>
    <lineage>
        <taxon>Eukaryota</taxon>
        <taxon>Metazoa</taxon>
        <taxon>Ecdysozoa</taxon>
        <taxon>Arthropoda</taxon>
        <taxon>Hexapoda</taxon>
        <taxon>Insecta</taxon>
        <taxon>Pterygota</taxon>
        <taxon>Neoptera</taxon>
        <taxon>Endopterygota</taxon>
        <taxon>Coleoptera</taxon>
        <taxon>Polyphaga</taxon>
        <taxon>Cucujiformia</taxon>
        <taxon>Nitidulidae</taxon>
        <taxon>Meligethinae</taxon>
        <taxon>Brassicogethes</taxon>
    </lineage>
</organism>
<dbReference type="InterPro" id="IPR033132">
    <property type="entry name" value="GH_1_N_CS"/>
</dbReference>
<dbReference type="PROSITE" id="PS00572">
    <property type="entry name" value="GLYCOSYL_HYDROL_F1_1"/>
    <property type="match status" value="1"/>
</dbReference>
<dbReference type="EMBL" id="OV121138">
    <property type="protein sequence ID" value="CAH0561317.1"/>
    <property type="molecule type" value="Genomic_DNA"/>
</dbReference>
<accession>A0A9P0BEJ3</accession>
<gene>
    <name evidence="10" type="ORF">MELIAE_LOCUS10881</name>
</gene>
<evidence type="ECO:0000256" key="7">
    <source>
        <dbReference type="PROSITE-ProRule" id="PRU10055"/>
    </source>
</evidence>
<proteinExistence type="inferred from homology"/>
<dbReference type="Pfam" id="PF00232">
    <property type="entry name" value="Glyco_hydro_1"/>
    <property type="match status" value="1"/>
</dbReference>
<feature type="active site" description="Nucleophile" evidence="7">
    <location>
        <position position="400"/>
    </location>
</feature>
<evidence type="ECO:0000256" key="4">
    <source>
        <dbReference type="ARBA" id="ARBA00022801"/>
    </source>
</evidence>
<dbReference type="InterPro" id="IPR017853">
    <property type="entry name" value="GH"/>
</dbReference>
<sequence length="511" mass="58755">IKIKVWLQIERLNKTFTFSLTAAVSNKSFPAKFKFGTATASYQIEGAWNEDGKGENIWDRLTHTNATAVKNSDNGDVACDSYHKYKEDVRLLKHLGVKVYRFSISWSRILPTGFTNKVNQPGIQYYKNLIKELLDNGIEPMATLYHWDLPQPLQDIGGWPNELLADHFANYARVCFKAFGDSVKTWLTFNEAKQTCQQGYGSATMAPLIKSPGVADYLCTYTVLKAHAKAWHIYDDEFRGKQRGRVSTVVDSDWYEPASNSTSDMEAAETRRQFTFGLYANAIFLGNWPQVVIDRVDYRSENEGYAKSRLPKFTKQEIDYIRGTHDFMGFNTYTTSLVCKIEEPTFNETDYEFDMGSNAFQDPTWEATNSTWLKIVPWGARKFLNWIKNTYNNPEIIITENGVSDAGLLKDDARIHYYTEYLSAILEAIHTDKVHVSGYMAWSLLDNYEWLAGYTEKFGLYHVDFSSPNRTRTAKKSVDFYKKIVATHCLVDKCVTSGWSLFRVFSYFFSR</sequence>
<evidence type="ECO:0000256" key="1">
    <source>
        <dbReference type="ARBA" id="ARBA00010838"/>
    </source>
</evidence>
<dbReference type="PANTHER" id="PTHR10353:SF36">
    <property type="entry name" value="LP05116P"/>
    <property type="match status" value="1"/>
</dbReference>
<evidence type="ECO:0000256" key="6">
    <source>
        <dbReference type="ARBA" id="ARBA00023295"/>
    </source>
</evidence>
<reference evidence="10" key="1">
    <citation type="submission" date="2021-12" db="EMBL/GenBank/DDBJ databases">
        <authorList>
            <person name="King R."/>
        </authorList>
    </citation>
    <scope>NUCLEOTIDE SEQUENCE</scope>
</reference>
<dbReference type="FunFam" id="3.20.20.80:FF:000013">
    <property type="entry name" value="lactase-phlorizin hydrolase"/>
    <property type="match status" value="1"/>
</dbReference>
<dbReference type="GO" id="GO:0008422">
    <property type="term" value="F:beta-glucosidase activity"/>
    <property type="evidence" value="ECO:0007669"/>
    <property type="project" value="TreeGrafter"/>
</dbReference>
<dbReference type="AlphaFoldDB" id="A0A9P0BEJ3"/>
<evidence type="ECO:0000256" key="5">
    <source>
        <dbReference type="ARBA" id="ARBA00023180"/>
    </source>
</evidence>
<evidence type="ECO:0000256" key="3">
    <source>
        <dbReference type="ARBA" id="ARBA00012744"/>
    </source>
</evidence>
<dbReference type="PRINTS" id="PR00131">
    <property type="entry name" value="GLHYDRLASE1"/>
</dbReference>
<keyword evidence="4 9" id="KW-0378">Hydrolase</keyword>